<sequence length="93" mass="10861">MSELHLCLSLADLSAMRKAPHTSVPSWKERTSITIASTLRPCFRGATDLYYRKYGLYDMASLQARNAHGNHIFDCTLKRFRMKEKEADDLHWW</sequence>
<name>W7U362_9STRA</name>
<protein>
    <submittedName>
        <fullName evidence="1">Uncharacterized protein</fullName>
    </submittedName>
</protein>
<keyword evidence="2" id="KW-1185">Reference proteome</keyword>
<proteinExistence type="predicted"/>
<comment type="caution">
    <text evidence="1">The sequence shown here is derived from an EMBL/GenBank/DDBJ whole genome shotgun (WGS) entry which is preliminary data.</text>
</comment>
<gene>
    <name evidence="1" type="ORF">Naga_100453g4</name>
</gene>
<dbReference type="EMBL" id="AZIL01000500">
    <property type="protein sequence ID" value="EWM27311.1"/>
    <property type="molecule type" value="Genomic_DNA"/>
</dbReference>
<accession>W7U362</accession>
<evidence type="ECO:0000313" key="1">
    <source>
        <dbReference type="EMBL" id="EWM27311.1"/>
    </source>
</evidence>
<organism evidence="1 2">
    <name type="scientific">Nannochloropsis gaditana</name>
    <dbReference type="NCBI Taxonomy" id="72520"/>
    <lineage>
        <taxon>Eukaryota</taxon>
        <taxon>Sar</taxon>
        <taxon>Stramenopiles</taxon>
        <taxon>Ochrophyta</taxon>
        <taxon>Eustigmatophyceae</taxon>
        <taxon>Eustigmatales</taxon>
        <taxon>Monodopsidaceae</taxon>
        <taxon>Nannochloropsis</taxon>
    </lineage>
</organism>
<dbReference type="Proteomes" id="UP000019335">
    <property type="component" value="Chromosome 7"/>
</dbReference>
<evidence type="ECO:0000313" key="2">
    <source>
        <dbReference type="Proteomes" id="UP000019335"/>
    </source>
</evidence>
<reference evidence="1 2" key="1">
    <citation type="journal article" date="2014" name="Mol. Plant">
        <title>Chromosome Scale Genome Assembly and Transcriptome Profiling of Nannochloropsis gaditana in Nitrogen Depletion.</title>
        <authorList>
            <person name="Corteggiani Carpinelli E."/>
            <person name="Telatin A."/>
            <person name="Vitulo N."/>
            <person name="Forcato C."/>
            <person name="D'Angelo M."/>
            <person name="Schiavon R."/>
            <person name="Vezzi A."/>
            <person name="Giacometti G.M."/>
            <person name="Morosinotto T."/>
            <person name="Valle G."/>
        </authorList>
    </citation>
    <scope>NUCLEOTIDE SEQUENCE [LARGE SCALE GENOMIC DNA]</scope>
    <source>
        <strain evidence="1 2">B-31</strain>
    </source>
</reference>
<dbReference type="AlphaFoldDB" id="W7U362"/>